<evidence type="ECO:0000256" key="1">
    <source>
        <dbReference type="ARBA" id="ARBA00006336"/>
    </source>
</evidence>
<evidence type="ECO:0000313" key="4">
    <source>
        <dbReference type="EMBL" id="EKG22309.1"/>
    </source>
</evidence>
<comment type="caution">
    <text evidence="4">The sequence shown here is derived from an EMBL/GenBank/DDBJ whole genome shotgun (WGS) entry which is preliminary data.</text>
</comment>
<dbReference type="EMBL" id="AHHD01000025">
    <property type="protein sequence ID" value="EKG22309.1"/>
    <property type="molecule type" value="Genomic_DNA"/>
</dbReference>
<keyword evidence="2" id="KW-0378">Hydrolase</keyword>
<dbReference type="Gene3D" id="3.40.50.850">
    <property type="entry name" value="Isochorismatase-like"/>
    <property type="match status" value="1"/>
</dbReference>
<feature type="domain" description="Isochorismatase-like" evidence="3">
    <location>
        <begin position="78"/>
        <end position="280"/>
    </location>
</feature>
<proteinExistence type="inferred from homology"/>
<evidence type="ECO:0000259" key="3">
    <source>
        <dbReference type="Pfam" id="PF00857"/>
    </source>
</evidence>
<sequence>MAMAPSAIQVVEDVVTPEKVVAKQPWSEPVTFGGDDQWLFIPETKRFDLTRGSERKLTIDADDGIRHHRGCIIDPEKTVLVVIDMQNFFIHPLIHNHVAGLAAVEPTIKVIEHCRKEGIQVAWLNWGIDEHDLRVMPPAVQRGFCHSLAKSRGYGWHTRLGVDMGNGYGRCLFRGTWNAELYEPLKAVVAKVDLFFDKNRMSGMWSPEEPLHRYLRESGKKTIIFAGVNTDQCLFGTVSDSYSWGFDCILLSDCSGTMTGPDAQAVSEYNIFTNMGFVTDSKAFVAAESCQQ</sequence>
<dbReference type="InterPro" id="IPR000868">
    <property type="entry name" value="Isochorismatase-like_dom"/>
</dbReference>
<dbReference type="PANTHER" id="PTHR43540:SF9">
    <property type="entry name" value="FAMILY HYDROLASE, PUTATIVE (AFU_ORTHOLOGUE AFUA_2G08700)-RELATED"/>
    <property type="match status" value="1"/>
</dbReference>
<dbReference type="OrthoDB" id="167809at2759"/>
<name>K2SIK2_MACPH</name>
<dbReference type="CDD" id="cd00431">
    <property type="entry name" value="cysteine_hydrolases"/>
    <property type="match status" value="1"/>
</dbReference>
<reference evidence="4 5" key="1">
    <citation type="journal article" date="2012" name="BMC Genomics">
        <title>Tools to kill: Genome of one of the most destructive plant pathogenic fungi Macrophomina phaseolina.</title>
        <authorList>
            <person name="Islam M.S."/>
            <person name="Haque M.S."/>
            <person name="Islam M.M."/>
            <person name="Emdad E.M."/>
            <person name="Halim A."/>
            <person name="Hossen Q.M.M."/>
            <person name="Hossain M.Z."/>
            <person name="Ahmed B."/>
            <person name="Rahim S."/>
            <person name="Rahman M.S."/>
            <person name="Alam M.M."/>
            <person name="Hou S."/>
            <person name="Wan X."/>
            <person name="Saito J.A."/>
            <person name="Alam M."/>
        </authorList>
    </citation>
    <scope>NUCLEOTIDE SEQUENCE [LARGE SCALE GENOMIC DNA]</scope>
    <source>
        <strain evidence="4 5">MS6</strain>
    </source>
</reference>
<accession>K2SIK2</accession>
<organism evidence="4 5">
    <name type="scientific">Macrophomina phaseolina (strain MS6)</name>
    <name type="common">Charcoal rot fungus</name>
    <dbReference type="NCBI Taxonomy" id="1126212"/>
    <lineage>
        <taxon>Eukaryota</taxon>
        <taxon>Fungi</taxon>
        <taxon>Dikarya</taxon>
        <taxon>Ascomycota</taxon>
        <taxon>Pezizomycotina</taxon>
        <taxon>Dothideomycetes</taxon>
        <taxon>Dothideomycetes incertae sedis</taxon>
        <taxon>Botryosphaeriales</taxon>
        <taxon>Botryosphaeriaceae</taxon>
        <taxon>Macrophomina</taxon>
    </lineage>
</organism>
<dbReference type="Proteomes" id="UP000007129">
    <property type="component" value="Unassembled WGS sequence"/>
</dbReference>
<evidence type="ECO:0000313" key="5">
    <source>
        <dbReference type="Proteomes" id="UP000007129"/>
    </source>
</evidence>
<dbReference type="STRING" id="1126212.K2SIK2"/>
<gene>
    <name evidence="4" type="ORF">MPH_00376</name>
</gene>
<dbReference type="InterPro" id="IPR050272">
    <property type="entry name" value="Isochorismatase-like_hydrls"/>
</dbReference>
<dbReference type="AlphaFoldDB" id="K2SIK2"/>
<dbReference type="VEuPathDB" id="FungiDB:MPH_00376"/>
<comment type="similarity">
    <text evidence="1">Belongs to the isochorismatase family.</text>
</comment>
<dbReference type="InterPro" id="IPR036380">
    <property type="entry name" value="Isochorismatase-like_sf"/>
</dbReference>
<dbReference type="PANTHER" id="PTHR43540">
    <property type="entry name" value="PEROXYUREIDOACRYLATE/UREIDOACRYLATE AMIDOHYDROLASE-RELATED"/>
    <property type="match status" value="1"/>
</dbReference>
<dbReference type="SUPFAM" id="SSF52499">
    <property type="entry name" value="Isochorismatase-like hydrolases"/>
    <property type="match status" value="1"/>
</dbReference>
<evidence type="ECO:0000256" key="2">
    <source>
        <dbReference type="ARBA" id="ARBA00022801"/>
    </source>
</evidence>
<dbReference type="GO" id="GO:0016787">
    <property type="term" value="F:hydrolase activity"/>
    <property type="evidence" value="ECO:0007669"/>
    <property type="project" value="UniProtKB-KW"/>
</dbReference>
<dbReference type="Pfam" id="PF00857">
    <property type="entry name" value="Isochorismatase"/>
    <property type="match status" value="1"/>
</dbReference>
<dbReference type="HOGENOM" id="CLU_068979_0_0_1"/>
<protein>
    <submittedName>
        <fullName evidence="4">Isochorismatase-like protein</fullName>
    </submittedName>
</protein>
<dbReference type="InParanoid" id="K2SIK2"/>
<dbReference type="eggNOG" id="ENOG502SK2F">
    <property type="taxonomic scope" value="Eukaryota"/>
</dbReference>